<dbReference type="PaxDb" id="65489-OBART02G06860.1"/>
<protein>
    <submittedName>
        <fullName evidence="1">Uncharacterized protein</fullName>
    </submittedName>
</protein>
<organism evidence="1">
    <name type="scientific">Oryza barthii</name>
    <dbReference type="NCBI Taxonomy" id="65489"/>
    <lineage>
        <taxon>Eukaryota</taxon>
        <taxon>Viridiplantae</taxon>
        <taxon>Streptophyta</taxon>
        <taxon>Embryophyta</taxon>
        <taxon>Tracheophyta</taxon>
        <taxon>Spermatophyta</taxon>
        <taxon>Magnoliopsida</taxon>
        <taxon>Liliopsida</taxon>
        <taxon>Poales</taxon>
        <taxon>Poaceae</taxon>
        <taxon>BOP clade</taxon>
        <taxon>Oryzoideae</taxon>
        <taxon>Oryzeae</taxon>
        <taxon>Oryzinae</taxon>
        <taxon>Oryza</taxon>
    </lineage>
</organism>
<dbReference type="EnsemblPlants" id="OBART02G06860.1">
    <property type="protein sequence ID" value="OBART02G06860.1"/>
    <property type="gene ID" value="OBART02G06860"/>
</dbReference>
<sequence length="70" mass="8496">MAKQSRIMSIMESGLGSGQSRRFRKSAGIGLRLRFPLWWYWFYYHPSFFLGKKMTRHNKTTRTKSHNFRH</sequence>
<dbReference type="HOGENOM" id="CLU_2761774_0_0_1"/>
<reference evidence="1" key="2">
    <citation type="submission" date="2015-03" db="UniProtKB">
        <authorList>
            <consortium name="EnsemblPlants"/>
        </authorList>
    </citation>
    <scope>IDENTIFICATION</scope>
</reference>
<proteinExistence type="predicted"/>
<reference evidence="1" key="1">
    <citation type="journal article" date="2009" name="Rice">
        <title>De Novo Next Generation Sequencing of Plant Genomes.</title>
        <authorList>
            <person name="Rounsley S."/>
            <person name="Marri P.R."/>
            <person name="Yu Y."/>
            <person name="He R."/>
            <person name="Sisneros N."/>
            <person name="Goicoechea J.L."/>
            <person name="Lee S.J."/>
            <person name="Angelova A."/>
            <person name="Kudrna D."/>
            <person name="Luo M."/>
            <person name="Affourtit J."/>
            <person name="Desany B."/>
            <person name="Knight J."/>
            <person name="Niazi F."/>
            <person name="Egholm M."/>
            <person name="Wing R.A."/>
        </authorList>
    </citation>
    <scope>NUCLEOTIDE SEQUENCE [LARGE SCALE GENOMIC DNA]</scope>
    <source>
        <strain evidence="1">cv. IRGC 105608</strain>
    </source>
</reference>
<evidence type="ECO:0000313" key="1">
    <source>
        <dbReference type="EnsemblPlants" id="OBART02G06860.1"/>
    </source>
</evidence>
<dbReference type="AlphaFoldDB" id="A0A0D3F1U5"/>
<keyword evidence="2" id="KW-1185">Reference proteome</keyword>
<evidence type="ECO:0000313" key="2">
    <source>
        <dbReference type="Proteomes" id="UP000026960"/>
    </source>
</evidence>
<accession>A0A0D3F1U5</accession>
<dbReference type="Proteomes" id="UP000026960">
    <property type="component" value="Chromosome 2"/>
</dbReference>
<dbReference type="Gramene" id="OBART02G06860.1">
    <property type="protein sequence ID" value="OBART02G06860.1"/>
    <property type="gene ID" value="OBART02G06860"/>
</dbReference>
<name>A0A0D3F1U5_9ORYZ</name>